<accession>A0A8S9MYR6</accession>
<evidence type="ECO:0000256" key="1">
    <source>
        <dbReference type="SAM" id="Phobius"/>
    </source>
</evidence>
<protein>
    <submittedName>
        <fullName evidence="2">Uncharacterized protein</fullName>
    </submittedName>
</protein>
<reference evidence="2" key="1">
    <citation type="submission" date="2019-12" db="EMBL/GenBank/DDBJ databases">
        <title>Genome sequencing and annotation of Brassica cretica.</title>
        <authorList>
            <person name="Studholme D.J."/>
            <person name="Sarris P."/>
        </authorList>
    </citation>
    <scope>NUCLEOTIDE SEQUENCE</scope>
    <source>
        <strain evidence="2">PFS-109/04</strain>
        <tissue evidence="2">Leaf</tissue>
    </source>
</reference>
<dbReference type="AlphaFoldDB" id="A0A8S9MYR6"/>
<organism evidence="2 3">
    <name type="scientific">Brassica cretica</name>
    <name type="common">Mustard</name>
    <dbReference type="NCBI Taxonomy" id="69181"/>
    <lineage>
        <taxon>Eukaryota</taxon>
        <taxon>Viridiplantae</taxon>
        <taxon>Streptophyta</taxon>
        <taxon>Embryophyta</taxon>
        <taxon>Tracheophyta</taxon>
        <taxon>Spermatophyta</taxon>
        <taxon>Magnoliopsida</taxon>
        <taxon>eudicotyledons</taxon>
        <taxon>Gunneridae</taxon>
        <taxon>Pentapetalae</taxon>
        <taxon>rosids</taxon>
        <taxon>malvids</taxon>
        <taxon>Brassicales</taxon>
        <taxon>Brassicaceae</taxon>
        <taxon>Brassiceae</taxon>
        <taxon>Brassica</taxon>
    </lineage>
</organism>
<name>A0A8S9MYR6_BRACR</name>
<dbReference type="EMBL" id="QGKX02002183">
    <property type="protein sequence ID" value="KAF3486592.1"/>
    <property type="molecule type" value="Genomic_DNA"/>
</dbReference>
<gene>
    <name evidence="2" type="ORF">F2Q69_00052059</name>
</gene>
<feature type="transmembrane region" description="Helical" evidence="1">
    <location>
        <begin position="48"/>
        <end position="66"/>
    </location>
</feature>
<comment type="caution">
    <text evidence="2">The sequence shown here is derived from an EMBL/GenBank/DDBJ whole genome shotgun (WGS) entry which is preliminary data.</text>
</comment>
<keyword evidence="1" id="KW-1133">Transmembrane helix</keyword>
<keyword evidence="1" id="KW-0812">Transmembrane</keyword>
<proteinExistence type="predicted"/>
<sequence length="131" mass="14534">MLSAANGFSLALGTSAGAARLLHPHAPVRLLWNIGGRRHRLTSRQKRALLLLIVVFPVNFFLRLVLSVKISGEGSLTTAVCWFTETFPDELTAGSRQTSQHVDSVQAFQPPMELRLHPMTFKVSDQFSLHL</sequence>
<evidence type="ECO:0000313" key="2">
    <source>
        <dbReference type="EMBL" id="KAF3486592.1"/>
    </source>
</evidence>
<dbReference type="Proteomes" id="UP000712600">
    <property type="component" value="Unassembled WGS sequence"/>
</dbReference>
<keyword evidence="1" id="KW-0472">Membrane</keyword>
<evidence type="ECO:0000313" key="3">
    <source>
        <dbReference type="Proteomes" id="UP000712600"/>
    </source>
</evidence>